<organism evidence="1">
    <name type="scientific">Moorella thermoacetica Y72</name>
    <dbReference type="NCBI Taxonomy" id="1325331"/>
    <lineage>
        <taxon>Bacteria</taxon>
        <taxon>Bacillati</taxon>
        <taxon>Bacillota</taxon>
        <taxon>Clostridia</taxon>
        <taxon>Neomoorellales</taxon>
        <taxon>Neomoorellaceae</taxon>
        <taxon>Neomoorella</taxon>
    </lineage>
</organism>
<dbReference type="Proteomes" id="UP000063718">
    <property type="component" value="Unassembled WGS sequence"/>
</dbReference>
<accession>A0A0S6UC88</accession>
<sequence>MFQGIKEPLFPGVRGQGKVKGIAEGIGAAEFVQEAGTREKGTAVLV</sequence>
<reference evidence="1" key="1">
    <citation type="journal article" date="2014" name="Gene">
        <title>Genome-guided analysis of transformation efficiency and carbon dioxide assimilation by Moorella thermoacetica Y72.</title>
        <authorList>
            <person name="Tsukahara K."/>
            <person name="Kita A."/>
            <person name="Nakashimada Y."/>
            <person name="Hoshino T."/>
            <person name="Murakami K."/>
        </authorList>
    </citation>
    <scope>NUCLEOTIDE SEQUENCE [LARGE SCALE GENOMIC DNA]</scope>
    <source>
        <strain evidence="1">Y72</strain>
    </source>
</reference>
<proteinExistence type="predicted"/>
<protein>
    <submittedName>
        <fullName evidence="1">FOG: TPR repeat</fullName>
    </submittedName>
</protein>
<dbReference type="EMBL" id="DF238840">
    <property type="protein sequence ID" value="GAF26727.1"/>
    <property type="molecule type" value="Genomic_DNA"/>
</dbReference>
<evidence type="ECO:0000313" key="1">
    <source>
        <dbReference type="EMBL" id="GAF26727.1"/>
    </source>
</evidence>
<gene>
    <name evidence="1" type="ORF">MTY_2067</name>
</gene>
<dbReference type="AlphaFoldDB" id="A0A0S6UC88"/>
<name>A0A0S6UC88_NEOTH</name>